<evidence type="ECO:0000313" key="16">
    <source>
        <dbReference type="EMBL" id="KAJ3175823.1"/>
    </source>
</evidence>
<dbReference type="PANTHER" id="PTHR20863:SF28">
    <property type="entry name" value="ACYL CARRIER PROTEIN, MITOCHONDRIAL"/>
    <property type="match status" value="1"/>
</dbReference>
<evidence type="ECO:0000256" key="5">
    <source>
        <dbReference type="ARBA" id="ARBA00022450"/>
    </source>
</evidence>
<comment type="similarity">
    <text evidence="3">Belongs to the acyl carrier protein (ACP) family.</text>
</comment>
<evidence type="ECO:0000256" key="1">
    <source>
        <dbReference type="ARBA" id="ARBA00004173"/>
    </source>
</evidence>
<keyword evidence="8" id="KW-0276">Fatty acid metabolism</keyword>
<accession>A0AAD5THK4</accession>
<evidence type="ECO:0000256" key="2">
    <source>
        <dbReference type="ARBA" id="ARBA00005194"/>
    </source>
</evidence>
<dbReference type="NCBIfam" id="NF002148">
    <property type="entry name" value="PRK00982.1-2"/>
    <property type="match status" value="1"/>
</dbReference>
<dbReference type="InterPro" id="IPR003231">
    <property type="entry name" value="ACP"/>
</dbReference>
<dbReference type="SUPFAM" id="SSF47336">
    <property type="entry name" value="ACP-like"/>
    <property type="match status" value="1"/>
</dbReference>
<evidence type="ECO:0000256" key="10">
    <source>
        <dbReference type="ARBA" id="ARBA00022982"/>
    </source>
</evidence>
<evidence type="ECO:0000256" key="6">
    <source>
        <dbReference type="ARBA" id="ARBA00022516"/>
    </source>
</evidence>
<dbReference type="AlphaFoldDB" id="A0AAD5THK4"/>
<evidence type="ECO:0000256" key="12">
    <source>
        <dbReference type="ARBA" id="ARBA00023128"/>
    </source>
</evidence>
<keyword evidence="5 14" id="KW-0596">Phosphopantetheine</keyword>
<keyword evidence="17" id="KW-1185">Reference proteome</keyword>
<evidence type="ECO:0000256" key="9">
    <source>
        <dbReference type="ARBA" id="ARBA00022946"/>
    </source>
</evidence>
<keyword evidence="13 14" id="KW-0275">Fatty acid biosynthesis</keyword>
<dbReference type="EMBL" id="JADGJQ010000047">
    <property type="protein sequence ID" value="KAJ3175823.1"/>
    <property type="molecule type" value="Genomic_DNA"/>
</dbReference>
<evidence type="ECO:0000313" key="17">
    <source>
        <dbReference type="Proteomes" id="UP001212152"/>
    </source>
</evidence>
<evidence type="ECO:0000256" key="8">
    <source>
        <dbReference type="ARBA" id="ARBA00022832"/>
    </source>
</evidence>
<dbReference type="PROSITE" id="PS50075">
    <property type="entry name" value="CARRIER"/>
    <property type="match status" value="1"/>
</dbReference>
<dbReference type="GO" id="GO:0000036">
    <property type="term" value="F:acyl carrier activity"/>
    <property type="evidence" value="ECO:0007669"/>
    <property type="project" value="TreeGrafter"/>
</dbReference>
<evidence type="ECO:0000259" key="15">
    <source>
        <dbReference type="PROSITE" id="PS50075"/>
    </source>
</evidence>
<dbReference type="PROSITE" id="PS00012">
    <property type="entry name" value="PHOSPHOPANTETHEINE"/>
    <property type="match status" value="1"/>
</dbReference>
<keyword evidence="6 14" id="KW-0444">Lipid biosynthesis</keyword>
<evidence type="ECO:0000256" key="4">
    <source>
        <dbReference type="ARBA" id="ARBA00022448"/>
    </source>
</evidence>
<proteinExistence type="inferred from homology"/>
<evidence type="ECO:0000256" key="13">
    <source>
        <dbReference type="ARBA" id="ARBA00023160"/>
    </source>
</evidence>
<dbReference type="InterPro" id="IPR009081">
    <property type="entry name" value="PP-bd_ACP"/>
</dbReference>
<gene>
    <name evidence="16" type="ORF">HDU87_005651</name>
</gene>
<comment type="pathway">
    <text evidence="2">Lipid metabolism; fatty acid biosynthesis.</text>
</comment>
<keyword evidence="4" id="KW-0813">Transport</keyword>
<keyword evidence="9" id="KW-0809">Transit peptide</keyword>
<sequence length="133" mass="14818">MSNMFRFAASAAVRMAPTRAAFAGVAAPIRRVPVAAMPTFATRFYSAEKAPLTPQQVEDRVLQLLRDFDKVEASKLNLDAHFINDLGLDSLDQVEITMALEDEFNIEIPDRDAEEIMTPRQAADKIFSNKNAM</sequence>
<comment type="caution">
    <text evidence="16">The sequence shown here is derived from an EMBL/GenBank/DDBJ whole genome shotgun (WGS) entry which is preliminary data.</text>
</comment>
<protein>
    <recommendedName>
        <fullName evidence="14">Acyl carrier protein</fullName>
    </recommendedName>
</protein>
<comment type="subcellular location">
    <subcellularLocation>
        <location evidence="1">Mitochondrion</location>
    </subcellularLocation>
</comment>
<dbReference type="Pfam" id="PF00550">
    <property type="entry name" value="PP-binding"/>
    <property type="match status" value="1"/>
</dbReference>
<dbReference type="GO" id="GO:0099128">
    <property type="term" value="C:mitochondrial [2Fe-2S] assembly complex"/>
    <property type="evidence" value="ECO:0007669"/>
    <property type="project" value="UniProtKB-ARBA"/>
</dbReference>
<dbReference type="InterPro" id="IPR006162">
    <property type="entry name" value="Ppantetheine_attach_site"/>
</dbReference>
<reference evidence="16" key="1">
    <citation type="submission" date="2020-05" db="EMBL/GenBank/DDBJ databases">
        <title>Phylogenomic resolution of chytrid fungi.</title>
        <authorList>
            <person name="Stajich J.E."/>
            <person name="Amses K."/>
            <person name="Simmons R."/>
            <person name="Seto K."/>
            <person name="Myers J."/>
            <person name="Bonds A."/>
            <person name="Quandt C.A."/>
            <person name="Barry K."/>
            <person name="Liu P."/>
            <person name="Grigoriev I."/>
            <person name="Longcore J.E."/>
            <person name="James T.Y."/>
        </authorList>
    </citation>
    <scope>NUCLEOTIDE SEQUENCE</scope>
    <source>
        <strain evidence="16">JEL0379</strain>
    </source>
</reference>
<dbReference type="Gene3D" id="1.10.1200.10">
    <property type="entry name" value="ACP-like"/>
    <property type="match status" value="1"/>
</dbReference>
<evidence type="ECO:0000256" key="14">
    <source>
        <dbReference type="RuleBase" id="RU000722"/>
    </source>
</evidence>
<organism evidence="16 17">
    <name type="scientific">Geranomyces variabilis</name>
    <dbReference type="NCBI Taxonomy" id="109894"/>
    <lineage>
        <taxon>Eukaryota</taxon>
        <taxon>Fungi</taxon>
        <taxon>Fungi incertae sedis</taxon>
        <taxon>Chytridiomycota</taxon>
        <taxon>Chytridiomycota incertae sedis</taxon>
        <taxon>Chytridiomycetes</taxon>
        <taxon>Spizellomycetales</taxon>
        <taxon>Powellomycetaceae</taxon>
        <taxon>Geranomyces</taxon>
    </lineage>
</organism>
<keyword evidence="7" id="KW-0597">Phosphoprotein</keyword>
<keyword evidence="10" id="KW-0249">Electron transport</keyword>
<keyword evidence="11" id="KW-0443">Lipid metabolism</keyword>
<comment type="function">
    <text evidence="14">Carrier of the growing fatty acid chain in fatty acid biosynthesis.</text>
</comment>
<feature type="domain" description="Carrier" evidence="15">
    <location>
        <begin position="55"/>
        <end position="130"/>
    </location>
</feature>
<evidence type="ECO:0000256" key="3">
    <source>
        <dbReference type="ARBA" id="ARBA00010930"/>
    </source>
</evidence>
<dbReference type="GO" id="GO:0000035">
    <property type="term" value="F:acyl binding"/>
    <property type="evidence" value="ECO:0007669"/>
    <property type="project" value="TreeGrafter"/>
</dbReference>
<keyword evidence="12" id="KW-0496">Mitochondrion</keyword>
<dbReference type="FunFam" id="1.10.1200.10:FF:000003">
    <property type="entry name" value="Acyl carrier protein"/>
    <property type="match status" value="1"/>
</dbReference>
<dbReference type="InterPro" id="IPR036736">
    <property type="entry name" value="ACP-like_sf"/>
</dbReference>
<dbReference type="Proteomes" id="UP001212152">
    <property type="component" value="Unassembled WGS sequence"/>
</dbReference>
<name>A0AAD5THK4_9FUNG</name>
<dbReference type="NCBIfam" id="TIGR00517">
    <property type="entry name" value="acyl_carrier"/>
    <property type="match status" value="1"/>
</dbReference>
<dbReference type="PANTHER" id="PTHR20863">
    <property type="entry name" value="ACYL CARRIER PROTEIN"/>
    <property type="match status" value="1"/>
</dbReference>
<dbReference type="HAMAP" id="MF_01217">
    <property type="entry name" value="Acyl_carrier"/>
    <property type="match status" value="1"/>
</dbReference>
<evidence type="ECO:0000256" key="11">
    <source>
        <dbReference type="ARBA" id="ARBA00023098"/>
    </source>
</evidence>
<evidence type="ECO:0000256" key="7">
    <source>
        <dbReference type="ARBA" id="ARBA00022553"/>
    </source>
</evidence>